<dbReference type="NCBIfam" id="TIGR02122">
    <property type="entry name" value="TRAP_TAXI"/>
    <property type="match status" value="1"/>
</dbReference>
<gene>
    <name evidence="1" type="ORF">H4W31_000907</name>
</gene>
<dbReference type="PANTHER" id="PTHR42941:SF1">
    <property type="entry name" value="SLL1037 PROTEIN"/>
    <property type="match status" value="1"/>
</dbReference>
<dbReference type="Proteomes" id="UP000649753">
    <property type="component" value="Unassembled WGS sequence"/>
</dbReference>
<organism evidence="1 2">
    <name type="scientific">Plantactinospora soyae</name>
    <dbReference type="NCBI Taxonomy" id="1544732"/>
    <lineage>
        <taxon>Bacteria</taxon>
        <taxon>Bacillati</taxon>
        <taxon>Actinomycetota</taxon>
        <taxon>Actinomycetes</taxon>
        <taxon>Micromonosporales</taxon>
        <taxon>Micromonosporaceae</taxon>
        <taxon>Plantactinospora</taxon>
    </lineage>
</organism>
<dbReference type="InterPro" id="IPR011852">
    <property type="entry name" value="TRAP_TAXI"/>
</dbReference>
<reference evidence="1" key="1">
    <citation type="submission" date="2020-10" db="EMBL/GenBank/DDBJ databases">
        <title>Sequencing the genomes of 1000 actinobacteria strains.</title>
        <authorList>
            <person name="Klenk H.-P."/>
        </authorList>
    </citation>
    <scope>NUCLEOTIDE SEQUENCE</scope>
    <source>
        <strain evidence="1">DSM 46832</strain>
    </source>
</reference>
<dbReference type="PANTHER" id="PTHR42941">
    <property type="entry name" value="SLL1037 PROTEIN"/>
    <property type="match status" value="1"/>
</dbReference>
<protein>
    <submittedName>
        <fullName evidence="1">TRAP transporter TAXI family solute receptor</fullName>
    </submittedName>
</protein>
<accession>A0A927M0E3</accession>
<name>A0A927M0E3_9ACTN</name>
<evidence type="ECO:0000313" key="2">
    <source>
        <dbReference type="Proteomes" id="UP000649753"/>
    </source>
</evidence>
<dbReference type="EMBL" id="JADBEB010000001">
    <property type="protein sequence ID" value="MBE1485269.1"/>
    <property type="molecule type" value="Genomic_DNA"/>
</dbReference>
<comment type="caution">
    <text evidence="1">The sequence shown here is derived from an EMBL/GenBank/DDBJ whole genome shotgun (WGS) entry which is preliminary data.</text>
</comment>
<proteinExistence type="predicted"/>
<keyword evidence="1" id="KW-0675">Receptor</keyword>
<dbReference type="AlphaFoldDB" id="A0A927M0E3"/>
<keyword evidence="2" id="KW-1185">Reference proteome</keyword>
<dbReference type="Pfam" id="PF16868">
    <property type="entry name" value="NMT1_3"/>
    <property type="match status" value="1"/>
</dbReference>
<dbReference type="SUPFAM" id="SSF53850">
    <property type="entry name" value="Periplasmic binding protein-like II"/>
    <property type="match status" value="1"/>
</dbReference>
<sequence>MGGARSHRRAGRGVAGRRLHTLAVAVAVVSTALPIITACTSPVANPTRLRIATGSATAVYYAVGQSLASILNRELPDVTASVVVTAASAENVSLVSSGRAELGFTQADILPVGAPAGGMSAIARVYDDLLHLVTRKQGPVRQLQDLRGRRVAIGAPGSGTAVTANRLLEVAEVDDGLAETLWLGIDDSVAALRAGKIDAFFFSGGLPVKAVADFAAETPAQFVDLGQWVEPLRKSYREVYVGRDIPTSAYGTEPVTTVAVPNYLVVATALPEQLVYDVTRLLMQRRDELSGAHPAAARLNAQSAITTTPLALHPGAARYYQTHKP</sequence>
<dbReference type="Gene3D" id="3.40.190.10">
    <property type="entry name" value="Periplasmic binding protein-like II"/>
    <property type="match status" value="2"/>
</dbReference>
<evidence type="ECO:0000313" key="1">
    <source>
        <dbReference type="EMBL" id="MBE1485269.1"/>
    </source>
</evidence>